<dbReference type="Proteomes" id="UP000027265">
    <property type="component" value="Unassembled WGS sequence"/>
</dbReference>
<reference evidence="2" key="1">
    <citation type="journal article" date="2014" name="Proc. Natl. Acad. Sci. U.S.A.">
        <title>Extensive sampling of basidiomycete genomes demonstrates inadequacy of the white-rot/brown-rot paradigm for wood decay fungi.</title>
        <authorList>
            <person name="Riley R."/>
            <person name="Salamov A.A."/>
            <person name="Brown D.W."/>
            <person name="Nagy L.G."/>
            <person name="Floudas D."/>
            <person name="Held B.W."/>
            <person name="Levasseur A."/>
            <person name="Lombard V."/>
            <person name="Morin E."/>
            <person name="Otillar R."/>
            <person name="Lindquist E.A."/>
            <person name="Sun H."/>
            <person name="LaButti K.M."/>
            <person name="Schmutz J."/>
            <person name="Jabbour D."/>
            <person name="Luo H."/>
            <person name="Baker S.E."/>
            <person name="Pisabarro A.G."/>
            <person name="Walton J.D."/>
            <person name="Blanchette R.A."/>
            <person name="Henrissat B."/>
            <person name="Martin F."/>
            <person name="Cullen D."/>
            <person name="Hibbett D.S."/>
            <person name="Grigoriev I.V."/>
        </authorList>
    </citation>
    <scope>NUCLEOTIDE SEQUENCE [LARGE SCALE GENOMIC DNA]</scope>
    <source>
        <strain evidence="2">MUCL 33604</strain>
    </source>
</reference>
<dbReference type="InParanoid" id="A0A067PPA0"/>
<dbReference type="AlphaFoldDB" id="A0A067PPA0"/>
<accession>A0A067PPA0</accession>
<name>A0A067PPA0_9AGAM</name>
<dbReference type="EMBL" id="KL197721">
    <property type="protein sequence ID" value="KDQ56604.1"/>
    <property type="molecule type" value="Genomic_DNA"/>
</dbReference>
<evidence type="ECO:0000313" key="1">
    <source>
        <dbReference type="EMBL" id="KDQ56604.1"/>
    </source>
</evidence>
<organism evidence="1 2">
    <name type="scientific">Jaapia argillacea MUCL 33604</name>
    <dbReference type="NCBI Taxonomy" id="933084"/>
    <lineage>
        <taxon>Eukaryota</taxon>
        <taxon>Fungi</taxon>
        <taxon>Dikarya</taxon>
        <taxon>Basidiomycota</taxon>
        <taxon>Agaricomycotina</taxon>
        <taxon>Agaricomycetes</taxon>
        <taxon>Agaricomycetidae</taxon>
        <taxon>Jaapiales</taxon>
        <taxon>Jaapiaceae</taxon>
        <taxon>Jaapia</taxon>
    </lineage>
</organism>
<keyword evidence="2" id="KW-1185">Reference proteome</keyword>
<evidence type="ECO:0000313" key="2">
    <source>
        <dbReference type="Proteomes" id="UP000027265"/>
    </source>
</evidence>
<dbReference type="HOGENOM" id="CLU_3014466_0_0_1"/>
<sequence length="56" mass="6470">MLWDLGHIATSNVEWRQFESMVLSREVDALDWKRVTPDGGVVPPLQDNGLQITEYR</sequence>
<gene>
    <name evidence="1" type="ORF">JAAARDRAFT_36086</name>
</gene>
<protein>
    <submittedName>
        <fullName evidence="1">Uncharacterized protein</fullName>
    </submittedName>
</protein>
<proteinExistence type="predicted"/>